<sequence length="150" mass="17012">MSTGSLDHRDVITLFQKVLRNIMGRVARTNYDSFLALAVLPSSRELGRVTQAITFENFDAFYRRLIFLARVSSGLNNVTRVKSPNVTCPVFALSVDDYRPGLFGLVPFGVNKLRPCPHIEFEESGIRLKELSKFVFWREDGPLCGEVEVR</sequence>
<comment type="caution">
    <text evidence="1">The sequence shown here is derived from an EMBL/GenBank/DDBJ whole genome shotgun (WGS) entry which is preliminary data.</text>
</comment>
<keyword evidence="2" id="KW-1185">Reference proteome</keyword>
<name>A0AAN7ULZ3_9PEZI</name>
<gene>
    <name evidence="1" type="ORF">RRF57_007992</name>
</gene>
<reference evidence="1 2" key="1">
    <citation type="submission" date="2023-10" db="EMBL/GenBank/DDBJ databases">
        <title>Draft genome sequence of Xylaria bambusicola isolate GMP-LS, the root and basal stem rot pathogen of sugarcane in Indonesia.</title>
        <authorList>
            <person name="Selvaraj P."/>
            <person name="Muralishankar V."/>
            <person name="Muruganantham S."/>
            <person name="Sp S."/>
            <person name="Haryani S."/>
            <person name="Lau K.J.X."/>
            <person name="Naqvi N.I."/>
        </authorList>
    </citation>
    <scope>NUCLEOTIDE SEQUENCE [LARGE SCALE GENOMIC DNA]</scope>
    <source>
        <strain evidence="1">GMP-LS</strain>
    </source>
</reference>
<dbReference type="Proteomes" id="UP001305414">
    <property type="component" value="Unassembled WGS sequence"/>
</dbReference>
<dbReference type="AlphaFoldDB" id="A0AAN7ULZ3"/>
<dbReference type="EMBL" id="JAWHQM010000024">
    <property type="protein sequence ID" value="KAK5632278.1"/>
    <property type="molecule type" value="Genomic_DNA"/>
</dbReference>
<evidence type="ECO:0000313" key="2">
    <source>
        <dbReference type="Proteomes" id="UP001305414"/>
    </source>
</evidence>
<accession>A0AAN7ULZ3</accession>
<organism evidence="1 2">
    <name type="scientific">Xylaria bambusicola</name>
    <dbReference type="NCBI Taxonomy" id="326684"/>
    <lineage>
        <taxon>Eukaryota</taxon>
        <taxon>Fungi</taxon>
        <taxon>Dikarya</taxon>
        <taxon>Ascomycota</taxon>
        <taxon>Pezizomycotina</taxon>
        <taxon>Sordariomycetes</taxon>
        <taxon>Xylariomycetidae</taxon>
        <taxon>Xylariales</taxon>
        <taxon>Xylariaceae</taxon>
        <taxon>Xylaria</taxon>
    </lineage>
</organism>
<evidence type="ECO:0000313" key="1">
    <source>
        <dbReference type="EMBL" id="KAK5632278.1"/>
    </source>
</evidence>
<protein>
    <submittedName>
        <fullName evidence="1">Uncharacterized protein</fullName>
    </submittedName>
</protein>
<proteinExistence type="predicted"/>